<feature type="compositionally biased region" description="Polar residues" evidence="1">
    <location>
        <begin position="616"/>
        <end position="630"/>
    </location>
</feature>
<dbReference type="Proteomes" id="UP001150569">
    <property type="component" value="Unassembled WGS sequence"/>
</dbReference>
<sequence>MANEPITSPRAQIMTPNSSRPVPLALLPPTNLSPAPRPFPGTPPGTSAKDVSAATVLSSLIPCDVPSVHRHGPIPSLNELGIPASHLSTRGSPICATSPGQISPVSEGRQPDDDPTGCPMMRRSQSYQGSDSSSSTTAATAVLSTSMSVHETYARKRGSNNNVWSDHDARKLLHRILHNLDEYHRANKTSYYREVAEMLFDNKYTEAQVKNKITSLKKGYSLAKDAISQLHQRNPPLTAEQLDQEVRKIRLNNCRHYDEIDRIFSRDRQDRPDYIGEAHTAASARLSPRSAYPAVGRYHPYPTATDARHSARSYDPRAFGSPAGSSAPPPPPAYYPTSSKRLTEDNIGYPQPHHLSPHDPRIHNSLPTGQRGSAPPTHAVPTPPPSTLATPESLALRLHDLQRQATQFHTNIKGFMIDYTHAHESNPGTRLDDVMHGVQQLDVIFNNMYHAFQIRIDLERTRLAQTALRSAEDHPRSERRPLSTTPLSTVMPTVAPLSATLPSVAKSSFNSTYPARTHYTGSHSMSLHGSPVVSASYLATRRRSNSFGSQLPPPATHEQSRNSDQARHFSVHTGGATRYHTPAVEVDDGGRRDEYNAYHRDIDSHGNGAAVHRRSPYSSAHPSRTLTPPVSSRRPYPPLPGLTAREATVPALPYGHDNIRLRTYPPTSEPRDNTGSPTSHRPPPDVATRGKDGLCSNLPTDNGMEANYNDGRYQPSRH</sequence>
<feature type="region of interest" description="Disordered" evidence="1">
    <location>
        <begin position="468"/>
        <end position="489"/>
    </location>
</feature>
<feature type="compositionally biased region" description="Polar residues" evidence="1">
    <location>
        <begin position="1"/>
        <end position="20"/>
    </location>
</feature>
<feature type="compositionally biased region" description="Low complexity" evidence="1">
    <location>
        <begin position="124"/>
        <end position="139"/>
    </location>
</feature>
<comment type="caution">
    <text evidence="2">The sequence shown here is derived from an EMBL/GenBank/DDBJ whole genome shotgun (WGS) entry which is preliminary data.</text>
</comment>
<accession>A0A9W8AA68</accession>
<feature type="compositionally biased region" description="Basic and acidic residues" evidence="1">
    <location>
        <begin position="558"/>
        <end position="567"/>
    </location>
</feature>
<feature type="region of interest" description="Disordered" evidence="1">
    <location>
        <begin position="91"/>
        <end position="139"/>
    </location>
</feature>
<feature type="region of interest" description="Disordered" evidence="1">
    <location>
        <begin position="544"/>
        <end position="718"/>
    </location>
</feature>
<evidence type="ECO:0000313" key="3">
    <source>
        <dbReference type="Proteomes" id="UP001150569"/>
    </source>
</evidence>
<dbReference type="OrthoDB" id="5600187at2759"/>
<protein>
    <submittedName>
        <fullName evidence="2">Uncharacterized protein</fullName>
    </submittedName>
</protein>
<evidence type="ECO:0000256" key="1">
    <source>
        <dbReference type="SAM" id="MobiDB-lite"/>
    </source>
</evidence>
<evidence type="ECO:0000313" key="2">
    <source>
        <dbReference type="EMBL" id="KAJ1922789.1"/>
    </source>
</evidence>
<dbReference type="EMBL" id="JANBPT010000373">
    <property type="protein sequence ID" value="KAJ1922789.1"/>
    <property type="molecule type" value="Genomic_DNA"/>
</dbReference>
<keyword evidence="3" id="KW-1185">Reference proteome</keyword>
<name>A0A9W8AA68_9FUNG</name>
<dbReference type="AlphaFoldDB" id="A0A9W8AA68"/>
<feature type="compositionally biased region" description="Basic and acidic residues" evidence="1">
    <location>
        <begin position="306"/>
        <end position="315"/>
    </location>
</feature>
<organism evidence="2 3">
    <name type="scientific">Tieghemiomyces parasiticus</name>
    <dbReference type="NCBI Taxonomy" id="78921"/>
    <lineage>
        <taxon>Eukaryota</taxon>
        <taxon>Fungi</taxon>
        <taxon>Fungi incertae sedis</taxon>
        <taxon>Zoopagomycota</taxon>
        <taxon>Kickxellomycotina</taxon>
        <taxon>Dimargaritomycetes</taxon>
        <taxon>Dimargaritales</taxon>
        <taxon>Dimargaritaceae</taxon>
        <taxon>Tieghemiomyces</taxon>
    </lineage>
</organism>
<gene>
    <name evidence="2" type="ORF">IWQ60_006293</name>
</gene>
<feature type="region of interest" description="Disordered" evidence="1">
    <location>
        <begin position="1"/>
        <end position="49"/>
    </location>
</feature>
<feature type="region of interest" description="Disordered" evidence="1">
    <location>
        <begin position="292"/>
        <end position="390"/>
    </location>
</feature>
<feature type="compositionally biased region" description="Basic and acidic residues" evidence="1">
    <location>
        <begin position="470"/>
        <end position="481"/>
    </location>
</feature>
<proteinExistence type="predicted"/>
<reference evidence="2" key="1">
    <citation type="submission" date="2022-07" db="EMBL/GenBank/DDBJ databases">
        <title>Phylogenomic reconstructions and comparative analyses of Kickxellomycotina fungi.</title>
        <authorList>
            <person name="Reynolds N.K."/>
            <person name="Stajich J.E."/>
            <person name="Barry K."/>
            <person name="Grigoriev I.V."/>
            <person name="Crous P."/>
            <person name="Smith M.E."/>
        </authorList>
    </citation>
    <scope>NUCLEOTIDE SEQUENCE</scope>
    <source>
        <strain evidence="2">RSA 861</strain>
    </source>
</reference>
<feature type="compositionally biased region" description="Basic and acidic residues" evidence="1">
    <location>
        <begin position="588"/>
        <end position="604"/>
    </location>
</feature>